<dbReference type="SFLD" id="SFLDG00358">
    <property type="entry name" value="Main_(cytGST)"/>
    <property type="match status" value="1"/>
</dbReference>
<proteinExistence type="inferred from homology"/>
<evidence type="ECO:0000256" key="4">
    <source>
        <dbReference type="ARBA" id="ARBA00012452"/>
    </source>
</evidence>
<dbReference type="GO" id="GO:0004364">
    <property type="term" value="F:glutathione transferase activity"/>
    <property type="evidence" value="ECO:0007669"/>
    <property type="project" value="UniProtKB-EC"/>
</dbReference>
<feature type="domain" description="GST N-terminal" evidence="9">
    <location>
        <begin position="165"/>
        <end position="276"/>
    </location>
</feature>
<evidence type="ECO:0000256" key="3">
    <source>
        <dbReference type="ARBA" id="ARBA00011738"/>
    </source>
</evidence>
<dbReference type="InterPro" id="IPR040077">
    <property type="entry name" value="GST_C_Theta"/>
</dbReference>
<dbReference type="EC" id="2.5.1.18" evidence="4"/>
<feature type="compositionally biased region" description="Gly residues" evidence="8">
    <location>
        <begin position="187"/>
        <end position="200"/>
    </location>
</feature>
<feature type="compositionally biased region" description="Low complexity" evidence="8">
    <location>
        <begin position="177"/>
        <end position="186"/>
    </location>
</feature>
<dbReference type="SUPFAM" id="SSF47616">
    <property type="entry name" value="GST C-terminal domain-like"/>
    <property type="match status" value="1"/>
</dbReference>
<comment type="catalytic activity">
    <reaction evidence="7">
        <text>RX + glutathione = an S-substituted glutathione + a halide anion + H(+)</text>
        <dbReference type="Rhea" id="RHEA:16437"/>
        <dbReference type="ChEBI" id="CHEBI:15378"/>
        <dbReference type="ChEBI" id="CHEBI:16042"/>
        <dbReference type="ChEBI" id="CHEBI:17792"/>
        <dbReference type="ChEBI" id="CHEBI:57925"/>
        <dbReference type="ChEBI" id="CHEBI:90779"/>
        <dbReference type="EC" id="2.5.1.18"/>
    </reaction>
</comment>
<dbReference type="AlphaFoldDB" id="A0A8C4U877"/>
<dbReference type="SUPFAM" id="SSF52833">
    <property type="entry name" value="Thioredoxin-like"/>
    <property type="match status" value="1"/>
</dbReference>
<sequence length="447" mass="47628">MAARIHPCGPVPGQRRPPVLRTALPLGAGNSHGSYNGTCLPGAGPPAPRRPPPGPEPRAPSPPGRLPRGPSAPSRPRPPGAAGPAPRPPSAPPPGTARGRAPPGRARLGPRRPSGAAPAERRQAGSPRAGPQQHGAGAVPGPALAALPLHLHLRPQQQHPLRVQAGGALQRWDGHGRPPAAELPRGAAGGGGRRGRGGPQPAGSAPLSWLLADSVLGKKPAAGSGAEQPRAGPSNSEGAGKVNLLKKVPALKDGDFMLAECTAILLYLSRKYNTPDHWYPSDIQKRAQVDEYLSWHHANIRANAPKTMWIKVLIPLFTGQPLPSEKLQEVMEGLSTSLKQFEERFLQDKAFIIGSEISLADLVAIVELMQPVGVGCDVFEDRPRLMEWRRRVEDAVGKELFFQAHEMILNIKEVLLKWQALQSMPDPHLPSSSAQTSTAQNYRQSQK</sequence>
<evidence type="ECO:0000256" key="5">
    <source>
        <dbReference type="ARBA" id="ARBA00022490"/>
    </source>
</evidence>
<feature type="compositionally biased region" description="Pro residues" evidence="8">
    <location>
        <begin position="73"/>
        <end position="95"/>
    </location>
</feature>
<dbReference type="InterPro" id="IPR010987">
    <property type="entry name" value="Glutathione-S-Trfase_C-like"/>
</dbReference>
<keyword evidence="6" id="KW-0808">Transferase</keyword>
<feature type="compositionally biased region" description="Pro residues" evidence="8">
    <location>
        <begin position="43"/>
        <end position="65"/>
    </location>
</feature>
<evidence type="ECO:0000313" key="12">
    <source>
        <dbReference type="Proteomes" id="UP000694562"/>
    </source>
</evidence>
<protein>
    <recommendedName>
        <fullName evidence="4">glutathione transferase</fullName>
        <ecNumber evidence="4">2.5.1.18</ecNumber>
    </recommendedName>
</protein>
<dbReference type="Gene3D" id="1.20.1050.10">
    <property type="match status" value="1"/>
</dbReference>
<evidence type="ECO:0000256" key="8">
    <source>
        <dbReference type="SAM" id="MobiDB-lite"/>
    </source>
</evidence>
<reference evidence="11" key="1">
    <citation type="submission" date="2025-08" db="UniProtKB">
        <authorList>
            <consortium name="Ensembl"/>
        </authorList>
    </citation>
    <scope>IDENTIFICATION</scope>
</reference>
<keyword evidence="5" id="KW-0963">Cytoplasm</keyword>
<comment type="subcellular location">
    <subcellularLocation>
        <location evidence="1">Cytoplasm</location>
    </subcellularLocation>
</comment>
<comment type="similarity">
    <text evidence="2">Belongs to the GST superfamily. Theta family.</text>
</comment>
<dbReference type="FunFam" id="1.20.1050.10:FF:000008">
    <property type="entry name" value="Glutathione S-transferase theta-1"/>
    <property type="match status" value="1"/>
</dbReference>
<evidence type="ECO:0000256" key="1">
    <source>
        <dbReference type="ARBA" id="ARBA00004496"/>
    </source>
</evidence>
<feature type="region of interest" description="Disordered" evidence="8">
    <location>
        <begin position="219"/>
        <end position="240"/>
    </location>
</feature>
<feature type="region of interest" description="Disordered" evidence="8">
    <location>
        <begin position="170"/>
        <end position="206"/>
    </location>
</feature>
<dbReference type="OMA" id="WRQATPR"/>
<feature type="region of interest" description="Disordered" evidence="8">
    <location>
        <begin position="427"/>
        <end position="447"/>
    </location>
</feature>
<dbReference type="Pfam" id="PF00043">
    <property type="entry name" value="GST_C"/>
    <property type="match status" value="1"/>
</dbReference>
<dbReference type="Proteomes" id="UP000694562">
    <property type="component" value="Unplaced"/>
</dbReference>
<feature type="region of interest" description="Disordered" evidence="8">
    <location>
        <begin position="1"/>
        <end position="143"/>
    </location>
</feature>
<evidence type="ECO:0000259" key="10">
    <source>
        <dbReference type="PROSITE" id="PS50405"/>
    </source>
</evidence>
<dbReference type="GO" id="GO:0006749">
    <property type="term" value="P:glutathione metabolic process"/>
    <property type="evidence" value="ECO:0007669"/>
    <property type="project" value="TreeGrafter"/>
</dbReference>
<dbReference type="GO" id="GO:0005737">
    <property type="term" value="C:cytoplasm"/>
    <property type="evidence" value="ECO:0007669"/>
    <property type="project" value="UniProtKB-SubCell"/>
</dbReference>
<dbReference type="PANTHER" id="PTHR43917:SF15">
    <property type="entry name" value="GLUTATHIONE S-TRANSFERASE THETA-1"/>
    <property type="match status" value="1"/>
</dbReference>
<feature type="domain" description="GST C-terminal" evidence="10">
    <location>
        <begin position="282"/>
        <end position="414"/>
    </location>
</feature>
<keyword evidence="12" id="KW-1185">Reference proteome</keyword>
<feature type="compositionally biased region" description="Polar residues" evidence="8">
    <location>
        <begin position="430"/>
        <end position="447"/>
    </location>
</feature>
<dbReference type="SFLD" id="SFLDS00019">
    <property type="entry name" value="Glutathione_Transferase_(cytos"/>
    <property type="match status" value="1"/>
</dbReference>
<dbReference type="PROSITE" id="PS50405">
    <property type="entry name" value="GST_CTER"/>
    <property type="match status" value="1"/>
</dbReference>
<dbReference type="PROSITE" id="PS50404">
    <property type="entry name" value="GST_NTER"/>
    <property type="match status" value="1"/>
</dbReference>
<evidence type="ECO:0000259" key="9">
    <source>
        <dbReference type="PROSITE" id="PS50404"/>
    </source>
</evidence>
<dbReference type="InterPro" id="IPR004046">
    <property type="entry name" value="GST_C"/>
</dbReference>
<organism evidence="11 12">
    <name type="scientific">Falco tinnunculus</name>
    <name type="common">Common kestrel</name>
    <dbReference type="NCBI Taxonomy" id="100819"/>
    <lineage>
        <taxon>Eukaryota</taxon>
        <taxon>Metazoa</taxon>
        <taxon>Chordata</taxon>
        <taxon>Craniata</taxon>
        <taxon>Vertebrata</taxon>
        <taxon>Euteleostomi</taxon>
        <taxon>Archelosauria</taxon>
        <taxon>Archosauria</taxon>
        <taxon>Dinosauria</taxon>
        <taxon>Saurischia</taxon>
        <taxon>Theropoda</taxon>
        <taxon>Coelurosauria</taxon>
        <taxon>Aves</taxon>
        <taxon>Neognathae</taxon>
        <taxon>Neoaves</taxon>
        <taxon>Telluraves</taxon>
        <taxon>Australaves</taxon>
        <taxon>Falconiformes</taxon>
        <taxon>Falconidae</taxon>
        <taxon>Falco</taxon>
    </lineage>
</organism>
<evidence type="ECO:0000313" key="11">
    <source>
        <dbReference type="Ensembl" id="ENSFTIP00000008623.1"/>
    </source>
</evidence>
<comment type="subunit">
    <text evidence="3">Homodimer.</text>
</comment>
<evidence type="ECO:0000256" key="6">
    <source>
        <dbReference type="ARBA" id="ARBA00022679"/>
    </source>
</evidence>
<feature type="compositionally biased region" description="Low complexity" evidence="8">
    <location>
        <begin position="96"/>
        <end position="118"/>
    </location>
</feature>
<dbReference type="InterPro" id="IPR040079">
    <property type="entry name" value="Glutathione_S-Trfase"/>
</dbReference>
<accession>A0A8C4U877</accession>
<evidence type="ECO:0000256" key="7">
    <source>
        <dbReference type="ARBA" id="ARBA00047960"/>
    </source>
</evidence>
<reference evidence="11" key="2">
    <citation type="submission" date="2025-09" db="UniProtKB">
        <authorList>
            <consortium name="Ensembl"/>
        </authorList>
    </citation>
    <scope>IDENTIFICATION</scope>
</reference>
<dbReference type="CDD" id="cd03183">
    <property type="entry name" value="GST_C_Theta"/>
    <property type="match status" value="1"/>
</dbReference>
<dbReference type="Ensembl" id="ENSFTIT00000009006.1">
    <property type="protein sequence ID" value="ENSFTIP00000008623.1"/>
    <property type="gene ID" value="ENSFTIG00000005844.1"/>
</dbReference>
<dbReference type="InterPro" id="IPR036249">
    <property type="entry name" value="Thioredoxin-like_sf"/>
</dbReference>
<dbReference type="PANTHER" id="PTHR43917">
    <property type="match status" value="1"/>
</dbReference>
<evidence type="ECO:0000256" key="2">
    <source>
        <dbReference type="ARBA" id="ARBA00009899"/>
    </source>
</evidence>
<dbReference type="InterPro" id="IPR004045">
    <property type="entry name" value="Glutathione_S-Trfase_N"/>
</dbReference>
<dbReference type="InterPro" id="IPR036282">
    <property type="entry name" value="Glutathione-S-Trfase_C_sf"/>
</dbReference>
<dbReference type="InterPro" id="IPR051369">
    <property type="entry name" value="GST_Theta"/>
</dbReference>
<name>A0A8C4U877_FALTI</name>
<dbReference type="OrthoDB" id="422574at2759"/>
<dbReference type="Gene3D" id="3.40.30.10">
    <property type="entry name" value="Glutaredoxin"/>
    <property type="match status" value="1"/>
</dbReference>